<feature type="compositionally biased region" description="Basic and acidic residues" evidence="1">
    <location>
        <begin position="19"/>
        <end position="30"/>
    </location>
</feature>
<proteinExistence type="predicted"/>
<dbReference type="Gene3D" id="6.10.280.100">
    <property type="match status" value="1"/>
</dbReference>
<protein>
    <submittedName>
        <fullName evidence="2">Heat shock protein 9/12</fullName>
    </submittedName>
</protein>
<dbReference type="Proteomes" id="UP000030653">
    <property type="component" value="Unassembled WGS sequence"/>
</dbReference>
<dbReference type="STRING" id="1858805.M5GDC1"/>
<gene>
    <name evidence="2" type="ORF">DACRYDRAFT_105482</name>
</gene>
<dbReference type="GeneID" id="63683155"/>
<dbReference type="InterPro" id="IPR007250">
    <property type="entry name" value="HSP9_HSP12"/>
</dbReference>
<sequence>MSDAGRSNITDKISAAVKPDSEKSTTEHIGDAISGKADNVAGKAEGEQNKSTLQSVADKVFGGNSK</sequence>
<dbReference type="OrthoDB" id="2348401at2759"/>
<evidence type="ECO:0000256" key="1">
    <source>
        <dbReference type="SAM" id="MobiDB-lite"/>
    </source>
</evidence>
<evidence type="ECO:0000313" key="3">
    <source>
        <dbReference type="Proteomes" id="UP000030653"/>
    </source>
</evidence>
<name>M5GDC1_DACPD</name>
<dbReference type="AlphaFoldDB" id="M5GDC1"/>
<evidence type="ECO:0000313" key="2">
    <source>
        <dbReference type="EMBL" id="EJU04422.1"/>
    </source>
</evidence>
<accession>M5GDC1</accession>
<dbReference type="EMBL" id="JH795858">
    <property type="protein sequence ID" value="EJU04422.1"/>
    <property type="molecule type" value="Genomic_DNA"/>
</dbReference>
<dbReference type="Pfam" id="PF04119">
    <property type="entry name" value="HSP9_HSP12"/>
    <property type="match status" value="1"/>
</dbReference>
<feature type="compositionally biased region" description="Polar residues" evidence="1">
    <location>
        <begin position="1"/>
        <end position="11"/>
    </location>
</feature>
<dbReference type="RefSeq" id="XP_040631316.1">
    <property type="nucleotide sequence ID" value="XM_040768093.1"/>
</dbReference>
<dbReference type="OMA" id="DNQKSYS"/>
<dbReference type="PIRSF" id="PIRSF002590">
    <property type="entry name" value="HSP9/HSP12_fun"/>
    <property type="match status" value="1"/>
</dbReference>
<organism evidence="2 3">
    <name type="scientific">Dacryopinax primogenitus (strain DJM 731)</name>
    <name type="common">Brown rot fungus</name>
    <dbReference type="NCBI Taxonomy" id="1858805"/>
    <lineage>
        <taxon>Eukaryota</taxon>
        <taxon>Fungi</taxon>
        <taxon>Dikarya</taxon>
        <taxon>Basidiomycota</taxon>
        <taxon>Agaricomycotina</taxon>
        <taxon>Dacrymycetes</taxon>
        <taxon>Dacrymycetales</taxon>
        <taxon>Dacrymycetaceae</taxon>
        <taxon>Dacryopinax</taxon>
    </lineage>
</organism>
<reference evidence="2 3" key="1">
    <citation type="journal article" date="2012" name="Science">
        <title>The Paleozoic origin of enzymatic lignin decomposition reconstructed from 31 fungal genomes.</title>
        <authorList>
            <person name="Floudas D."/>
            <person name="Binder M."/>
            <person name="Riley R."/>
            <person name="Barry K."/>
            <person name="Blanchette R.A."/>
            <person name="Henrissat B."/>
            <person name="Martinez A.T."/>
            <person name="Otillar R."/>
            <person name="Spatafora J.W."/>
            <person name="Yadav J.S."/>
            <person name="Aerts A."/>
            <person name="Benoit I."/>
            <person name="Boyd A."/>
            <person name="Carlson A."/>
            <person name="Copeland A."/>
            <person name="Coutinho P.M."/>
            <person name="de Vries R.P."/>
            <person name="Ferreira P."/>
            <person name="Findley K."/>
            <person name="Foster B."/>
            <person name="Gaskell J."/>
            <person name="Glotzer D."/>
            <person name="Gorecki P."/>
            <person name="Heitman J."/>
            <person name="Hesse C."/>
            <person name="Hori C."/>
            <person name="Igarashi K."/>
            <person name="Jurgens J.A."/>
            <person name="Kallen N."/>
            <person name="Kersten P."/>
            <person name="Kohler A."/>
            <person name="Kuees U."/>
            <person name="Kumar T.K.A."/>
            <person name="Kuo A."/>
            <person name="LaButti K."/>
            <person name="Larrondo L.F."/>
            <person name="Lindquist E."/>
            <person name="Ling A."/>
            <person name="Lombard V."/>
            <person name="Lucas S."/>
            <person name="Lundell T."/>
            <person name="Martin R."/>
            <person name="McLaughlin D.J."/>
            <person name="Morgenstern I."/>
            <person name="Morin E."/>
            <person name="Murat C."/>
            <person name="Nagy L.G."/>
            <person name="Nolan M."/>
            <person name="Ohm R.A."/>
            <person name="Patyshakuliyeva A."/>
            <person name="Rokas A."/>
            <person name="Ruiz-Duenas F.J."/>
            <person name="Sabat G."/>
            <person name="Salamov A."/>
            <person name="Samejima M."/>
            <person name="Schmutz J."/>
            <person name="Slot J.C."/>
            <person name="St John F."/>
            <person name="Stenlid J."/>
            <person name="Sun H."/>
            <person name="Sun S."/>
            <person name="Syed K."/>
            <person name="Tsang A."/>
            <person name="Wiebenga A."/>
            <person name="Young D."/>
            <person name="Pisabarro A."/>
            <person name="Eastwood D.C."/>
            <person name="Martin F."/>
            <person name="Cullen D."/>
            <person name="Grigoriev I.V."/>
            <person name="Hibbett D.S."/>
        </authorList>
    </citation>
    <scope>NUCLEOTIDE SEQUENCE [LARGE SCALE GENOMIC DNA]</scope>
    <source>
        <strain evidence="2 3">DJM-731 SS1</strain>
    </source>
</reference>
<dbReference type="HOGENOM" id="CLU_102617_3_1_1"/>
<feature type="region of interest" description="Disordered" evidence="1">
    <location>
        <begin position="1"/>
        <end position="66"/>
    </location>
</feature>
<keyword evidence="2" id="KW-0346">Stress response</keyword>
<keyword evidence="3" id="KW-1185">Reference proteome</keyword>